<accession>A0A385EE89</accession>
<name>A0A385EE89_9CAUD</name>
<reference evidence="1" key="1">
    <citation type="submission" date="2018-07" db="EMBL/GenBank/DDBJ databases">
        <authorList>
            <person name="Wilson K.M."/>
            <person name="Ely B."/>
        </authorList>
    </citation>
    <scope>NUCLEOTIDE SEQUENCE</scope>
</reference>
<evidence type="ECO:0000313" key="2">
    <source>
        <dbReference type="Proteomes" id="UP000259683"/>
    </source>
</evidence>
<protein>
    <submittedName>
        <fullName evidence="1">Uncharacterized protein</fullName>
    </submittedName>
</protein>
<sequence>MMEDSPLWKAIGLWEEITGVAVPNADGSFKGTLGQYDIRQTYIELRETLELDPTEVTTNLIFNTFVKQWMAKQQNSLLDLFNDPVKYEQMLEKPRLLMSILNRPEIIEARDAFLASLNELTVRYGADQRSDLQKTLGQHDLLAFLRRDALRASARLRIHQFTSGAPEAADYKPVFVKTVHQWWNINSLLEAALRMPSGISLNLIRAPDMYESFFCFCIRNGGNLFILTDAPENAHPLQGLFRRKPERAYEARVSKSWFPYDLMNLEWDEEAEQYFQAESKVTAVATYQNQHLPLKPINELDPPEFLWCSMMLDLIVEKFWRQNYQHPTLSYTGEMLVIENRLEASAASAGLPVAAYQPLNLPALTAADMKTDLLDEAAIGRSYHKPNLWLEERYGHKVQDAALNLVANADQLVLMDKASGEITTEGRDFIKKYEAIPSVFTDQKAQMMAGRVKMEVINPTRFGTREELDNDRKFIARYNYATEIGRMAKEEFQQRSDEIIKWWEKAVRKNRDNLLAYAAAENVWVWSDMKGSGDTFDHMRSGAGPRYRVDLGQGRDSDGYFNRRYKDAHKFTHRVSMDDFDYSTLGFKWINLGDYEHKRRYLCAINDTKASFMQCFHPTNAAELAVLAGCAVEELPDVLQHWTLADPYDGNHLLSRIDPLNWQVKNPWLSLSFRVGIPLSVRGAAKIAPLARKPAIPDLIPDELIVDDRPSFPSPFRTDPAA</sequence>
<dbReference type="EMBL" id="MH588547">
    <property type="protein sequence ID" value="AXQ69970.1"/>
    <property type="molecule type" value="Genomic_DNA"/>
</dbReference>
<dbReference type="Proteomes" id="UP000259683">
    <property type="component" value="Segment"/>
</dbReference>
<organism evidence="1 2">
    <name type="scientific">Caulobacter phage CcrSC</name>
    <dbReference type="NCBI Taxonomy" id="2283272"/>
    <lineage>
        <taxon>Viruses</taxon>
        <taxon>Duplodnaviria</taxon>
        <taxon>Heunggongvirae</taxon>
        <taxon>Uroviricota</taxon>
        <taxon>Caudoviricetes</taxon>
        <taxon>Jeanschmidtviridae</taxon>
        <taxon>Bertelyvirus</taxon>
        <taxon>Bertelyvirus SC</taxon>
    </lineage>
</organism>
<keyword evidence="2" id="KW-1185">Reference proteome</keyword>
<reference evidence="1" key="2">
    <citation type="submission" date="2021-07" db="EMBL/GenBank/DDBJ databases">
        <title>Giant CbK-like Caulobacter bacteriophages have genetically divergent genomes.</title>
        <authorList>
            <person name="Wilson K."/>
            <person name="Ely B."/>
        </authorList>
    </citation>
    <scope>NUCLEOTIDE SEQUENCE</scope>
</reference>
<proteinExistence type="predicted"/>
<evidence type="ECO:0000313" key="1">
    <source>
        <dbReference type="EMBL" id="AXQ69970.1"/>
    </source>
</evidence>
<gene>
    <name evidence="1" type="ORF">CcrSC_gp388</name>
</gene>